<dbReference type="InterPro" id="IPR011009">
    <property type="entry name" value="Kinase-like_dom_sf"/>
</dbReference>
<dbReference type="SUPFAM" id="SSF48371">
    <property type="entry name" value="ARM repeat"/>
    <property type="match status" value="1"/>
</dbReference>
<protein>
    <recommendedName>
        <fullName evidence="3">Protein kinase domain-containing protein</fullName>
    </recommendedName>
</protein>
<dbReference type="Gene3D" id="1.10.510.10">
    <property type="entry name" value="Transferase(Phosphotransferase) domain 1"/>
    <property type="match status" value="1"/>
</dbReference>
<dbReference type="VEuPathDB" id="VectorBase:AFUN010603"/>
<dbReference type="InterPro" id="IPR051177">
    <property type="entry name" value="CIK-Related_Protein"/>
</dbReference>
<feature type="compositionally biased region" description="Acidic residues" evidence="1">
    <location>
        <begin position="722"/>
        <end position="738"/>
    </location>
</feature>
<reference evidence="2" key="1">
    <citation type="submission" date="2020-05" db="UniProtKB">
        <authorList>
            <consortium name="EnsemblMetazoa"/>
        </authorList>
    </citation>
    <scope>IDENTIFICATION</scope>
    <source>
        <strain evidence="2">FUMOZ</strain>
    </source>
</reference>
<organism evidence="2">
    <name type="scientific">Anopheles funestus</name>
    <name type="common">African malaria mosquito</name>
    <dbReference type="NCBI Taxonomy" id="62324"/>
    <lineage>
        <taxon>Eukaryota</taxon>
        <taxon>Metazoa</taxon>
        <taxon>Ecdysozoa</taxon>
        <taxon>Arthropoda</taxon>
        <taxon>Hexapoda</taxon>
        <taxon>Insecta</taxon>
        <taxon>Pterygota</taxon>
        <taxon>Neoptera</taxon>
        <taxon>Endopterygota</taxon>
        <taxon>Diptera</taxon>
        <taxon>Nematocera</taxon>
        <taxon>Culicoidea</taxon>
        <taxon>Culicidae</taxon>
        <taxon>Anophelinae</taxon>
        <taxon>Anopheles</taxon>
    </lineage>
</organism>
<dbReference type="AlphaFoldDB" id="A0A182RWE3"/>
<accession>A0A182RWE3</accession>
<evidence type="ECO:0000313" key="2">
    <source>
        <dbReference type="EnsemblMetazoa" id="AFUN010603-PA"/>
    </source>
</evidence>
<dbReference type="VEuPathDB" id="VectorBase:AFUN2_001834"/>
<sequence>MCIHYENKSPLNSAVKEVFVKCNLSKICANYRSLQLLPVLAAMGNEQSQLKGVEISKKAIQVTDYWSLYNGELPNANGAPNSISIFQGETLVSGQFWTNQNPLERAIKNLKIYRHPYILKYFASWSKGSLKMLATERCRPLATCLNITSDVQICLGLRNILCALIFLLEQAAVRHLSISISSIYVTEDGAWRLAGFEHLWRTSDFNQTLLEKSQPYRYTKAIDSNELTGKGQGLEQFAFGVMCEEILHNKTDTNIPSVEDFKAYCATHLKHGNPAMRPNLSAVLLHPIFNHDFILIHSFLTELPLKGTQAKQEFFISLADRLRSFDPETVAEQMCSLLLSRIVLLDTTAQLCVTPYVLRPKSDDLSPGLFTPKIFSAYILPKVKQVFCVQDAQIRLILLEYFPAYVEFFTKEDLQDHILPQLLLGIKDTNDVLVAKTLLCLADLVPILGSAVVIGGNRSKIFADGRPQGIPDATNPWSGLRSITPVIGSGEFLSGSPVPDAAGDNSTSFSSVLMGPGNFNIMPERLSPEGEDIYQTNSDVELDVDEWSDWENDGNEQPAVNHLRLLDTAATEPASTVFGINGTSEDLHHPPESNVAITLSRENSTESKTKQTKGPHHQLAETIERLDIKTQPVRKSDPTAGEEYDFFKDMEPVIQKANVLLIDEDVSSKLDGNAEQSLNKQELESKRESVPVAENVVHELSEKEEEIPLVNSSRLEIKVDDMETTEDGWGDDGNDDEW</sequence>
<dbReference type="InterPro" id="IPR011989">
    <property type="entry name" value="ARM-like"/>
</dbReference>
<feature type="region of interest" description="Disordered" evidence="1">
    <location>
        <begin position="718"/>
        <end position="738"/>
    </location>
</feature>
<dbReference type="PANTHER" id="PTHR12984">
    <property type="entry name" value="SCY1-RELATED S/T PROTEIN KINASE-LIKE"/>
    <property type="match status" value="1"/>
</dbReference>
<name>A0A182RWE3_ANOFN</name>
<dbReference type="InterPro" id="IPR016024">
    <property type="entry name" value="ARM-type_fold"/>
</dbReference>
<evidence type="ECO:0000256" key="1">
    <source>
        <dbReference type="SAM" id="MobiDB-lite"/>
    </source>
</evidence>
<dbReference type="STRING" id="62324.A0A182RWE3"/>
<dbReference type="PANTHER" id="PTHR12984:SF15">
    <property type="entry name" value="PROTEIN-ASSOCIATING WITH THE CARBOXYL-TERMINAL DOMAIN OF EZRIN"/>
    <property type="match status" value="1"/>
</dbReference>
<proteinExistence type="predicted"/>
<evidence type="ECO:0008006" key="3">
    <source>
        <dbReference type="Google" id="ProtNLM"/>
    </source>
</evidence>
<dbReference type="Gene3D" id="3.30.200.20">
    <property type="entry name" value="Phosphorylase Kinase, domain 1"/>
    <property type="match status" value="1"/>
</dbReference>
<dbReference type="EnsemblMetazoa" id="AFUN010603-RA">
    <property type="protein sequence ID" value="AFUN010603-PA"/>
    <property type="gene ID" value="AFUN010603"/>
</dbReference>
<dbReference type="SUPFAM" id="SSF56112">
    <property type="entry name" value="Protein kinase-like (PK-like)"/>
    <property type="match status" value="1"/>
</dbReference>
<dbReference type="Gene3D" id="1.25.10.10">
    <property type="entry name" value="Leucine-rich Repeat Variant"/>
    <property type="match status" value="1"/>
</dbReference>